<dbReference type="InterPro" id="IPR005940">
    <property type="entry name" value="Anthranilate_Pribosyl_Tfrase"/>
</dbReference>
<dbReference type="Pfam" id="PF02885">
    <property type="entry name" value="Glycos_trans_3N"/>
    <property type="match status" value="1"/>
</dbReference>
<evidence type="ECO:0000256" key="1">
    <source>
        <dbReference type="ARBA" id="ARBA00022676"/>
    </source>
</evidence>
<organism evidence="4 5">
    <name type="scientific">Prochlorothrix hollandica PCC 9006 = CALU 1027</name>
    <dbReference type="NCBI Taxonomy" id="317619"/>
    <lineage>
        <taxon>Bacteria</taxon>
        <taxon>Bacillati</taxon>
        <taxon>Cyanobacteriota</taxon>
        <taxon>Cyanophyceae</taxon>
        <taxon>Prochlorotrichales</taxon>
        <taxon>Prochlorotrichaceae</taxon>
        <taxon>Prochlorothrix</taxon>
    </lineage>
</organism>
<keyword evidence="1" id="KW-0328">Glycosyltransferase</keyword>
<dbReference type="PANTHER" id="PTHR43285">
    <property type="entry name" value="ANTHRANILATE PHOSPHORIBOSYLTRANSFERASE"/>
    <property type="match status" value="1"/>
</dbReference>
<dbReference type="RefSeq" id="WP_017714094.1">
    <property type="nucleotide sequence ID" value="NZ_KB235941.1"/>
</dbReference>
<protein>
    <recommendedName>
        <fullName evidence="3">Glycosyl transferase family 3 N-terminal domain-containing protein</fullName>
    </recommendedName>
</protein>
<comment type="caution">
    <text evidence="4">The sequence shown here is derived from an EMBL/GenBank/DDBJ whole genome shotgun (WGS) entry which is preliminary data.</text>
</comment>
<dbReference type="InterPro" id="IPR036320">
    <property type="entry name" value="Glycosyl_Trfase_fam3_N_dom_sf"/>
</dbReference>
<dbReference type="GO" id="GO:0005829">
    <property type="term" value="C:cytosol"/>
    <property type="evidence" value="ECO:0007669"/>
    <property type="project" value="TreeGrafter"/>
</dbReference>
<dbReference type="InterPro" id="IPR017459">
    <property type="entry name" value="Glycosyl_Trfase_fam3_N_dom"/>
</dbReference>
<dbReference type="Gene3D" id="1.20.970.10">
    <property type="entry name" value="Transferase, Pyrimidine Nucleoside Phosphorylase, Chain C"/>
    <property type="match status" value="1"/>
</dbReference>
<accession>A0A0M2PTV8</accession>
<evidence type="ECO:0000256" key="2">
    <source>
        <dbReference type="ARBA" id="ARBA00022679"/>
    </source>
</evidence>
<dbReference type="GO" id="GO:0000162">
    <property type="term" value="P:L-tryptophan biosynthetic process"/>
    <property type="evidence" value="ECO:0007669"/>
    <property type="project" value="InterPro"/>
</dbReference>
<dbReference type="PANTHER" id="PTHR43285:SF3">
    <property type="entry name" value="SLL1634 PROTEIN"/>
    <property type="match status" value="1"/>
</dbReference>
<dbReference type="OrthoDB" id="9926at2"/>
<proteinExistence type="predicted"/>
<evidence type="ECO:0000313" key="4">
    <source>
        <dbReference type="EMBL" id="KKI99940.1"/>
    </source>
</evidence>
<dbReference type="InterPro" id="IPR035902">
    <property type="entry name" value="Nuc_phospho_transferase"/>
</dbReference>
<dbReference type="Gene3D" id="3.40.1030.10">
    <property type="entry name" value="Nucleoside phosphorylase/phosphoribosyltransferase catalytic domain"/>
    <property type="match status" value="1"/>
</dbReference>
<dbReference type="AlphaFoldDB" id="A0A0M2PTV8"/>
<keyword evidence="5" id="KW-1185">Reference proteome</keyword>
<gene>
    <name evidence="4" type="ORF">PROH_09085</name>
</gene>
<dbReference type="EMBL" id="AJTX02000004">
    <property type="protein sequence ID" value="KKI99940.1"/>
    <property type="molecule type" value="Genomic_DNA"/>
</dbReference>
<dbReference type="eggNOG" id="COG0547">
    <property type="taxonomic scope" value="Bacteria"/>
</dbReference>
<reference evidence="4" key="1">
    <citation type="submission" date="2012-04" db="EMBL/GenBank/DDBJ databases">
        <authorList>
            <person name="Borisov I.G."/>
            <person name="Ivanikova N.V."/>
            <person name="Pinevich A.V."/>
        </authorList>
    </citation>
    <scope>NUCLEOTIDE SEQUENCE</scope>
    <source>
        <strain evidence="4">CALU 1027</strain>
    </source>
</reference>
<evidence type="ECO:0000313" key="5">
    <source>
        <dbReference type="Proteomes" id="UP000034681"/>
    </source>
</evidence>
<dbReference type="SUPFAM" id="SSF47648">
    <property type="entry name" value="Nucleoside phosphorylase/phosphoribosyltransferase N-terminal domain"/>
    <property type="match status" value="1"/>
</dbReference>
<dbReference type="NCBIfam" id="NF005635">
    <property type="entry name" value="PRK07394.1"/>
    <property type="match status" value="1"/>
</dbReference>
<dbReference type="SUPFAM" id="SSF52418">
    <property type="entry name" value="Nucleoside phosphorylase/phosphoribosyltransferase catalytic domain"/>
    <property type="match status" value="1"/>
</dbReference>
<dbReference type="GO" id="GO:0004048">
    <property type="term" value="F:anthranilate phosphoribosyltransferase activity"/>
    <property type="evidence" value="ECO:0007669"/>
    <property type="project" value="InterPro"/>
</dbReference>
<dbReference type="Proteomes" id="UP000034681">
    <property type="component" value="Unassembled WGS sequence"/>
</dbReference>
<keyword evidence="2" id="KW-0808">Transferase</keyword>
<feature type="domain" description="Glycosyl transferase family 3 N-terminal" evidence="3">
    <location>
        <begin position="8"/>
        <end position="68"/>
    </location>
</feature>
<evidence type="ECO:0000259" key="3">
    <source>
        <dbReference type="Pfam" id="PF02885"/>
    </source>
</evidence>
<name>A0A0M2PTV8_PROHO</name>
<sequence length="353" mass="38199">MSTVFRGLLQKVGSGAHTNKILSRSEAATALDLMLTQQATPAQIGAFLIAHRIRRPTAEELAGMLDVYQCYGPQLTPIAAAYPTLVMGVPYDGRSRTLPLAPLTALVLAAAGCPVIHHGAGVMPTKYGIPLVQMWEHLDVNWRSLSLGAVQEVFARTNLGFIYVPRLFPLVTTLFPYREQIGKRPPLATLELMWCPYAGESILAMGYVHPPTEGLIRGALALHQVPRYLLVKGLEGSPDLPRDRTAIIGTQQPGQDYDRLFLSVQDYELSKTNAPLDATANLGLELVSVLEGNDTELARSVIWNSGFYLWQGGVCGDMATGMALAKELLVSNKALDQLIAVQAAIQRVSGSLG</sequence>
<dbReference type="STRING" id="317619.GCA_000332315_03942"/>